<name>A0AAJ1BAX3_9ACTO</name>
<dbReference type="EMBL" id="JAKNHJ010000003">
    <property type="protein sequence ID" value="MCG4617246.1"/>
    <property type="molecule type" value="Genomic_DNA"/>
</dbReference>
<evidence type="ECO:0000256" key="2">
    <source>
        <dbReference type="ARBA" id="ARBA00022679"/>
    </source>
</evidence>
<evidence type="ECO:0000313" key="5">
    <source>
        <dbReference type="Proteomes" id="UP001200537"/>
    </source>
</evidence>
<dbReference type="AlphaFoldDB" id="A0AAJ1BAX3"/>
<evidence type="ECO:0000259" key="3">
    <source>
        <dbReference type="Pfam" id="PF00588"/>
    </source>
</evidence>
<dbReference type="InterPro" id="IPR029026">
    <property type="entry name" value="tRNA_m1G_MTases_N"/>
</dbReference>
<evidence type="ECO:0000256" key="1">
    <source>
        <dbReference type="ARBA" id="ARBA00022603"/>
    </source>
</evidence>
<keyword evidence="1 4" id="KW-0489">Methyltransferase</keyword>
<dbReference type="Pfam" id="PF00588">
    <property type="entry name" value="SpoU_methylase"/>
    <property type="match status" value="1"/>
</dbReference>
<proteinExistence type="predicted"/>
<sequence>MLNLRLDTIDNPRSQRVRTLVNLSRRSFRLKQGLLLVEGPQSCAELLRFYPEAVRDIYLCHRAPEPAIQVARTALGITRWVHPVTPSVMKLFAPSAQGIAATAELSLLSGDKLPPAEVSEEGAWAVCARVQDPGNLGTIIRIADACGLAGVLALSGCADVSSPKVIRASAGSLFHLPVYSGASFADLARLSEENDGYLVGLSGAAEIDLPTFTTASNATASPLFICLGNEAQGLSSEEIALCNETIAIPMWGKAESLNVATAAAIALHAIASARAR</sequence>
<protein>
    <submittedName>
        <fullName evidence="4">RNA methyltransferase</fullName>
    </submittedName>
</protein>
<dbReference type="GO" id="GO:0003723">
    <property type="term" value="F:RNA binding"/>
    <property type="evidence" value="ECO:0007669"/>
    <property type="project" value="InterPro"/>
</dbReference>
<dbReference type="GO" id="GO:0008173">
    <property type="term" value="F:RNA methyltransferase activity"/>
    <property type="evidence" value="ECO:0007669"/>
    <property type="project" value="InterPro"/>
</dbReference>
<dbReference type="Proteomes" id="UP001200537">
    <property type="component" value="Unassembled WGS sequence"/>
</dbReference>
<dbReference type="GO" id="GO:0032259">
    <property type="term" value="P:methylation"/>
    <property type="evidence" value="ECO:0007669"/>
    <property type="project" value="UniProtKB-KW"/>
</dbReference>
<dbReference type="InterPro" id="IPR029028">
    <property type="entry name" value="Alpha/beta_knot_MTases"/>
</dbReference>
<dbReference type="PANTHER" id="PTHR43191:SF2">
    <property type="entry name" value="RRNA METHYLTRANSFERASE 3, MITOCHONDRIAL"/>
    <property type="match status" value="1"/>
</dbReference>
<feature type="domain" description="tRNA/rRNA methyltransferase SpoU type" evidence="3">
    <location>
        <begin position="126"/>
        <end position="268"/>
    </location>
</feature>
<dbReference type="GO" id="GO:0006396">
    <property type="term" value="P:RNA processing"/>
    <property type="evidence" value="ECO:0007669"/>
    <property type="project" value="InterPro"/>
</dbReference>
<dbReference type="InterPro" id="IPR029064">
    <property type="entry name" value="Ribosomal_eL30-like_sf"/>
</dbReference>
<dbReference type="Gene3D" id="3.30.1330.30">
    <property type="match status" value="1"/>
</dbReference>
<dbReference type="InterPro" id="IPR051259">
    <property type="entry name" value="rRNA_Methyltransferase"/>
</dbReference>
<keyword evidence="2" id="KW-0808">Transferase</keyword>
<dbReference type="SUPFAM" id="SSF55315">
    <property type="entry name" value="L30e-like"/>
    <property type="match status" value="1"/>
</dbReference>
<dbReference type="RefSeq" id="WP_238127528.1">
    <property type="nucleotide sequence ID" value="NZ_JAKNHJ010000003.1"/>
</dbReference>
<dbReference type="InterPro" id="IPR001537">
    <property type="entry name" value="SpoU_MeTrfase"/>
</dbReference>
<dbReference type="CDD" id="cd18095">
    <property type="entry name" value="SpoU-like_rRNA-MTase"/>
    <property type="match status" value="1"/>
</dbReference>
<accession>A0AAJ1BAX3</accession>
<dbReference type="SUPFAM" id="SSF75217">
    <property type="entry name" value="alpha/beta knot"/>
    <property type="match status" value="1"/>
</dbReference>
<dbReference type="PANTHER" id="PTHR43191">
    <property type="entry name" value="RRNA METHYLTRANSFERASE 3"/>
    <property type="match status" value="1"/>
</dbReference>
<dbReference type="Gene3D" id="3.40.1280.10">
    <property type="match status" value="1"/>
</dbReference>
<comment type="caution">
    <text evidence="4">The sequence shown here is derived from an EMBL/GenBank/DDBJ whole genome shotgun (WGS) entry which is preliminary data.</text>
</comment>
<organism evidence="4 5">
    <name type="scientific">Varibaculum cambriense</name>
    <dbReference type="NCBI Taxonomy" id="184870"/>
    <lineage>
        <taxon>Bacteria</taxon>
        <taxon>Bacillati</taxon>
        <taxon>Actinomycetota</taxon>
        <taxon>Actinomycetes</taxon>
        <taxon>Actinomycetales</taxon>
        <taxon>Actinomycetaceae</taxon>
        <taxon>Varibaculum</taxon>
    </lineage>
</organism>
<reference evidence="4" key="1">
    <citation type="submission" date="2022-01" db="EMBL/GenBank/DDBJ databases">
        <title>Collection of gut derived symbiotic bacterial strains cultured from healthy donors.</title>
        <authorList>
            <person name="Lin H."/>
            <person name="Kohout C."/>
            <person name="Waligurski E."/>
            <person name="Pamer E.G."/>
        </authorList>
    </citation>
    <scope>NUCLEOTIDE SEQUENCE</scope>
    <source>
        <strain evidence="4">DFI.7.46</strain>
    </source>
</reference>
<evidence type="ECO:0000313" key="4">
    <source>
        <dbReference type="EMBL" id="MCG4617246.1"/>
    </source>
</evidence>
<gene>
    <name evidence="4" type="ORF">L0M99_01875</name>
</gene>